<accession>A0A2C9JW70</accession>
<comment type="subcellular location">
    <subcellularLocation>
        <location evidence="2 10">Cytoplasm</location>
    </subcellularLocation>
</comment>
<dbReference type="AlphaFoldDB" id="A0A2C9JW70"/>
<dbReference type="EnsemblMetazoa" id="BGLB008979-RB">
    <property type="protein sequence ID" value="BGLB008979-PB"/>
    <property type="gene ID" value="BGLB008979"/>
</dbReference>
<dbReference type="EnsemblMetazoa" id="BGLB008979-RD">
    <property type="protein sequence ID" value="BGLB008979-PD"/>
    <property type="gene ID" value="BGLB008979"/>
</dbReference>
<dbReference type="FunFam" id="1.20.120.1150:FF:000002">
    <property type="entry name" value="Serine/threonine-protein phosphatase 2A activator"/>
    <property type="match status" value="1"/>
</dbReference>
<name>A0A2C9JW70_BIOGL</name>
<evidence type="ECO:0000256" key="7">
    <source>
        <dbReference type="ARBA" id="ARBA00023235"/>
    </source>
</evidence>
<comment type="function">
    <text evidence="10">PPIases accelerate the folding of proteins. It catalyzes the cis-trans isomerization of proline imidic peptide bonds in oligopeptides.</text>
</comment>
<organism evidence="12 13">
    <name type="scientific">Biomphalaria glabrata</name>
    <name type="common">Bloodfluke planorb</name>
    <name type="synonym">Freshwater snail</name>
    <dbReference type="NCBI Taxonomy" id="6526"/>
    <lineage>
        <taxon>Eukaryota</taxon>
        <taxon>Metazoa</taxon>
        <taxon>Spiralia</taxon>
        <taxon>Lophotrochozoa</taxon>
        <taxon>Mollusca</taxon>
        <taxon>Gastropoda</taxon>
        <taxon>Heterobranchia</taxon>
        <taxon>Euthyneura</taxon>
        <taxon>Panpulmonata</taxon>
        <taxon>Hygrophila</taxon>
        <taxon>Lymnaeoidea</taxon>
        <taxon>Planorbidae</taxon>
        <taxon>Biomphalaria</taxon>
    </lineage>
</organism>
<dbReference type="RefSeq" id="XP_013085873.2">
    <property type="nucleotide sequence ID" value="XM_013230419.2"/>
</dbReference>
<evidence type="ECO:0000313" key="13">
    <source>
        <dbReference type="Proteomes" id="UP000076420"/>
    </source>
</evidence>
<sequence>MSSIKKNDSHLIDIKSHKFCLPEKQIKLPEDIPKWEKSQAYADLLGFILAMNEAVKNKKIRDQYPVSPVVEKLIEILDKLDTWIDEIPPIDQPQRFGNKAFRIWFQKLSEEGPNVLKESLPAEYECAVPELFGYFLESFGNDTRIDYGTGHELSFVAFLCCLCKIGLATQEDYQALILKVFERYMNLVRKLQLTYRMEPAGSHGVWSLDDYQFLPFLWGSSQLLDHPRIKPKSFPNEDIYNGFYKDYMFLSAIKFINQVKTGPFAEHSNQLWGISGVPVWSKVNSGLIKMYRAEILAKFPIVQHFMFGSLLTLNQAENPAPELEVLPPATSFSGRPPMMDDIMMPPPTMAPWAAKPGAIPPTSRTPPRDL</sequence>
<dbReference type="KEGG" id="bgt:106070496"/>
<evidence type="ECO:0000256" key="6">
    <source>
        <dbReference type="ARBA" id="ARBA00023110"/>
    </source>
</evidence>
<dbReference type="CDD" id="cd04087">
    <property type="entry name" value="PTPA"/>
    <property type="match status" value="1"/>
</dbReference>
<evidence type="ECO:0000256" key="4">
    <source>
        <dbReference type="ARBA" id="ARBA00013194"/>
    </source>
</evidence>
<evidence type="ECO:0000256" key="2">
    <source>
        <dbReference type="ARBA" id="ARBA00004496"/>
    </source>
</evidence>
<dbReference type="InterPro" id="IPR004327">
    <property type="entry name" value="Phstyr_phstse_ac"/>
</dbReference>
<evidence type="ECO:0000256" key="8">
    <source>
        <dbReference type="ARBA" id="ARBA00044786"/>
    </source>
</evidence>
<dbReference type="STRING" id="6526.A0A2C9JW70"/>
<dbReference type="PIRSF" id="PIRSF016325">
    <property type="entry name" value="Phstyr_phstse_ac"/>
    <property type="match status" value="1"/>
</dbReference>
<dbReference type="GO" id="GO:0005634">
    <property type="term" value="C:nucleus"/>
    <property type="evidence" value="ECO:0007669"/>
    <property type="project" value="TreeGrafter"/>
</dbReference>
<dbReference type="VEuPathDB" id="VectorBase:BGLAX_029768"/>
<evidence type="ECO:0000256" key="9">
    <source>
        <dbReference type="ARBA" id="ARBA00044820"/>
    </source>
</evidence>
<evidence type="ECO:0000313" key="12">
    <source>
        <dbReference type="EnsemblMetazoa" id="BGLB008979-PB"/>
    </source>
</evidence>
<dbReference type="OrthoDB" id="16120at2759"/>
<dbReference type="GO" id="GO:0003755">
    <property type="term" value="F:peptidyl-prolyl cis-trans isomerase activity"/>
    <property type="evidence" value="ECO:0007669"/>
    <property type="project" value="UniProtKB-KW"/>
</dbReference>
<dbReference type="EC" id="5.2.1.8" evidence="4 10"/>
<keyword evidence="7 10" id="KW-0413">Isomerase</keyword>
<dbReference type="EnsemblMetazoa" id="BGLB008979-RC">
    <property type="protein sequence ID" value="BGLB008979-PC"/>
    <property type="gene ID" value="BGLB008979"/>
</dbReference>
<dbReference type="Pfam" id="PF03095">
    <property type="entry name" value="PTPA"/>
    <property type="match status" value="1"/>
</dbReference>
<evidence type="ECO:0000256" key="10">
    <source>
        <dbReference type="RuleBase" id="RU361210"/>
    </source>
</evidence>
<dbReference type="InterPro" id="IPR037218">
    <property type="entry name" value="PTPA_sf"/>
</dbReference>
<dbReference type="PANTHER" id="PTHR10012:SF0">
    <property type="entry name" value="SERINE_THREONINE-PROTEIN PHOSPHATASE 2A ACTIVATOR"/>
    <property type="match status" value="1"/>
</dbReference>
<dbReference type="Proteomes" id="UP000076420">
    <property type="component" value="Unassembled WGS sequence"/>
</dbReference>
<protein>
    <recommendedName>
        <fullName evidence="8 10">Serine/threonine-protein phosphatase 2A activator</fullName>
        <ecNumber evidence="4 10">5.2.1.8</ecNumber>
    </recommendedName>
    <alternativeName>
        <fullName evidence="9 10">Phosphotyrosyl phosphatase activator</fullName>
    </alternativeName>
</protein>
<dbReference type="GO" id="GO:0008160">
    <property type="term" value="F:protein tyrosine phosphatase activator activity"/>
    <property type="evidence" value="ECO:0007669"/>
    <property type="project" value="TreeGrafter"/>
</dbReference>
<dbReference type="GO" id="GO:0000159">
    <property type="term" value="C:protein phosphatase type 2A complex"/>
    <property type="evidence" value="ECO:0007669"/>
    <property type="project" value="TreeGrafter"/>
</dbReference>
<evidence type="ECO:0000256" key="1">
    <source>
        <dbReference type="ARBA" id="ARBA00000971"/>
    </source>
</evidence>
<reference evidence="12" key="1">
    <citation type="submission" date="2020-05" db="UniProtKB">
        <authorList>
            <consortium name="EnsemblMetazoa"/>
        </authorList>
    </citation>
    <scope>IDENTIFICATION</scope>
    <source>
        <strain evidence="12">BB02</strain>
    </source>
</reference>
<dbReference type="RefSeq" id="XP_013085871.2">
    <property type="nucleotide sequence ID" value="XM_013230417.2"/>
</dbReference>
<feature type="region of interest" description="Disordered" evidence="11">
    <location>
        <begin position="350"/>
        <end position="370"/>
    </location>
</feature>
<dbReference type="SUPFAM" id="SSF140984">
    <property type="entry name" value="PTPA-like"/>
    <property type="match status" value="1"/>
</dbReference>
<comment type="catalytic activity">
    <reaction evidence="1 10">
        <text>[protein]-peptidylproline (omega=180) = [protein]-peptidylproline (omega=0)</text>
        <dbReference type="Rhea" id="RHEA:16237"/>
        <dbReference type="Rhea" id="RHEA-COMP:10747"/>
        <dbReference type="Rhea" id="RHEA-COMP:10748"/>
        <dbReference type="ChEBI" id="CHEBI:83833"/>
        <dbReference type="ChEBI" id="CHEBI:83834"/>
        <dbReference type="EC" id="5.2.1.8"/>
    </reaction>
</comment>
<keyword evidence="5 10" id="KW-0963">Cytoplasm</keyword>
<evidence type="ECO:0000256" key="3">
    <source>
        <dbReference type="ARBA" id="ARBA00011019"/>
    </source>
</evidence>
<evidence type="ECO:0000256" key="11">
    <source>
        <dbReference type="SAM" id="MobiDB-lite"/>
    </source>
</evidence>
<dbReference type="GO" id="GO:0007052">
    <property type="term" value="P:mitotic spindle organization"/>
    <property type="evidence" value="ECO:0007669"/>
    <property type="project" value="TreeGrafter"/>
</dbReference>
<proteinExistence type="inferred from homology"/>
<gene>
    <name evidence="12" type="primary">106070496</name>
</gene>
<dbReference type="Gene3D" id="1.20.120.1150">
    <property type="match status" value="1"/>
</dbReference>
<dbReference type="GO" id="GO:0005737">
    <property type="term" value="C:cytoplasm"/>
    <property type="evidence" value="ECO:0007669"/>
    <property type="project" value="UniProtKB-SubCell"/>
</dbReference>
<dbReference type="PANTHER" id="PTHR10012">
    <property type="entry name" value="SERINE/THREONINE-PROTEIN PHOSPHATASE 2A REGULATORY SUBUNIT B"/>
    <property type="match status" value="1"/>
</dbReference>
<evidence type="ECO:0000256" key="5">
    <source>
        <dbReference type="ARBA" id="ARBA00022490"/>
    </source>
</evidence>
<comment type="similarity">
    <text evidence="3 10">Belongs to the PTPA-type PPIase family.</text>
</comment>
<dbReference type="InterPro" id="IPR043170">
    <property type="entry name" value="PTPA_C_lid"/>
</dbReference>
<keyword evidence="6 10" id="KW-0697">Rotamase</keyword>
<dbReference type="VEuPathDB" id="VectorBase:BGLB008979"/>